<protein>
    <submittedName>
        <fullName evidence="2">Prophage protein</fullName>
    </submittedName>
</protein>
<organism evidence="2 3">
    <name type="scientific">Lactococcus lactis subsp. lactis</name>
    <name type="common">Streptococcus lactis</name>
    <dbReference type="NCBI Taxonomy" id="1360"/>
    <lineage>
        <taxon>Bacteria</taxon>
        <taxon>Bacillati</taxon>
        <taxon>Bacillota</taxon>
        <taxon>Bacilli</taxon>
        <taxon>Lactobacillales</taxon>
        <taxon>Streptococcaceae</taxon>
        <taxon>Lactococcus</taxon>
    </lineage>
</organism>
<feature type="region of interest" description="Disordered" evidence="1">
    <location>
        <begin position="50"/>
        <end position="72"/>
    </location>
</feature>
<dbReference type="EMBL" id="LKLP01000101">
    <property type="protein sequence ID" value="KSU06602.1"/>
    <property type="molecule type" value="Genomic_DNA"/>
</dbReference>
<proteinExistence type="predicted"/>
<dbReference type="Proteomes" id="UP000054230">
    <property type="component" value="Unassembled WGS sequence"/>
</dbReference>
<evidence type="ECO:0000313" key="2">
    <source>
        <dbReference type="EMBL" id="KSU06602.1"/>
    </source>
</evidence>
<gene>
    <name evidence="2" type="ORF">LMG8520_2058</name>
</gene>
<evidence type="ECO:0000313" key="3">
    <source>
        <dbReference type="Proteomes" id="UP000054230"/>
    </source>
</evidence>
<sequence>MQGANQTSGVSDSDIVGAFERFIDAGNSTLDLFTAISELLEESGFFGSKKTEKEATNGVSLDSEPVEEDSIL</sequence>
<dbReference type="InterPro" id="IPR046078">
    <property type="entry name" value="DUF6096"/>
</dbReference>
<comment type="caution">
    <text evidence="2">The sequence shown here is derived from an EMBL/GenBank/DDBJ whole genome shotgun (WGS) entry which is preliminary data.</text>
</comment>
<name>A0A0V8CZ70_LACLL</name>
<reference evidence="3" key="1">
    <citation type="submission" date="2015-10" db="EMBL/GenBank/DDBJ databases">
        <title>Draft Genome Sequences of 11 Lactococcus lactis subspecies cremoris strains.</title>
        <authorList>
            <person name="Wels M."/>
            <person name="Backus L."/>
            <person name="Boekhorst J."/>
            <person name="Dijkstra A."/>
            <person name="Beerthuizen M."/>
            <person name="Kelly W."/>
            <person name="Siezen R."/>
            <person name="Bachmann H."/>
            <person name="Van Hijum S."/>
        </authorList>
    </citation>
    <scope>NUCLEOTIDE SEQUENCE [LARGE SCALE GENOMIC DNA]</scope>
    <source>
        <strain evidence="3">LMG8520</strain>
    </source>
</reference>
<dbReference type="Pfam" id="PF19591">
    <property type="entry name" value="DUF6096"/>
    <property type="match status" value="1"/>
</dbReference>
<accession>A0A0V8CZ70</accession>
<dbReference type="PATRIC" id="fig|1360.106.peg.2351"/>
<dbReference type="AlphaFoldDB" id="A0A0V8CZ70"/>
<evidence type="ECO:0000256" key="1">
    <source>
        <dbReference type="SAM" id="MobiDB-lite"/>
    </source>
</evidence>